<dbReference type="PANTHER" id="PTHR30203:SF23">
    <property type="entry name" value="OUTER MEMBRANE EFFLUX PROTEIN"/>
    <property type="match status" value="1"/>
</dbReference>
<dbReference type="RefSeq" id="WP_164036363.1">
    <property type="nucleotide sequence ID" value="NZ_JAAGNZ010000001.1"/>
</dbReference>
<comment type="caution">
    <text evidence="4">The sequence shown here is derived from an EMBL/GenBank/DDBJ whole genome shotgun (WGS) entry which is preliminary data.</text>
</comment>
<keyword evidence="5" id="KW-1185">Reference proteome</keyword>
<comment type="similarity">
    <text evidence="1">Belongs to the outer membrane factor (OMF) (TC 1.B.17) family.</text>
</comment>
<evidence type="ECO:0000256" key="3">
    <source>
        <dbReference type="SAM" id="SignalP"/>
    </source>
</evidence>
<evidence type="ECO:0000256" key="1">
    <source>
        <dbReference type="ARBA" id="ARBA00007613"/>
    </source>
</evidence>
<reference evidence="4 5" key="1">
    <citation type="submission" date="2020-02" db="EMBL/GenBank/DDBJ databases">
        <title>Draft genome sequence of two Spirosoma agri KCTC 52727 and Spirosoma terrae KCTC 52035.</title>
        <authorList>
            <person name="Rojas J."/>
            <person name="Ambika Manirajan B."/>
            <person name="Ratering S."/>
            <person name="Suarez C."/>
            <person name="Schnell S."/>
        </authorList>
    </citation>
    <scope>NUCLEOTIDE SEQUENCE [LARGE SCALE GENOMIC DNA]</scope>
    <source>
        <strain evidence="4 5">KCTC 52727</strain>
    </source>
</reference>
<dbReference type="InterPro" id="IPR003423">
    <property type="entry name" value="OMP_efflux"/>
</dbReference>
<dbReference type="Pfam" id="PF02321">
    <property type="entry name" value="OEP"/>
    <property type="match status" value="2"/>
</dbReference>
<organism evidence="4 5">
    <name type="scientific">Spirosoma agri</name>
    <dbReference type="NCBI Taxonomy" id="1987381"/>
    <lineage>
        <taxon>Bacteria</taxon>
        <taxon>Pseudomonadati</taxon>
        <taxon>Bacteroidota</taxon>
        <taxon>Cytophagia</taxon>
        <taxon>Cytophagales</taxon>
        <taxon>Cytophagaceae</taxon>
        <taxon>Spirosoma</taxon>
    </lineage>
</organism>
<accession>A0A6M0IF96</accession>
<sequence>MRLLLASFSFFLFAQLAHGQPATQQANVPQDTLTLTLQQADSLFLKNNLQLLAERFRVDASQAQVIQAGLYDNPTVTVELSTYNNETRRVLDVGRQGQKTVAIEQLLYTAGKRNKRIALASEAARLTGLEVLDIVRGLRFDLRTRFYSIYFQRQTLTRFNQQLATLQTTVSAYEKQYERSNVSLRELLRLKALLFQLSNDRTSIIFQLADDERALRSLLSVDVPVNPIVAEATLTRYRLPVQPDDSLRQMALRNRPDLLATESLTRQAELNYNLQRSLAVPDVRVGGAYDQAGSYINNYVGLSLSTDIPLFNRNQGAIRAARSQIGYQTQLQRQRAIQVGNEVATSLQKVREVERRVQGLEQQFSEQFEQLNRGVIGNFQKGNISLLEFVDLIEAYNDSVQQLNRLKADRVGAYEELNYLIGKDLFNE</sequence>
<name>A0A6M0IF96_9BACT</name>
<evidence type="ECO:0000256" key="2">
    <source>
        <dbReference type="SAM" id="Coils"/>
    </source>
</evidence>
<keyword evidence="3" id="KW-0732">Signal</keyword>
<dbReference type="SUPFAM" id="SSF56954">
    <property type="entry name" value="Outer membrane efflux proteins (OEP)"/>
    <property type="match status" value="1"/>
</dbReference>
<feature type="signal peptide" evidence="3">
    <location>
        <begin position="1"/>
        <end position="19"/>
    </location>
</feature>
<dbReference type="EMBL" id="JAAGNZ010000001">
    <property type="protein sequence ID" value="NEU66946.1"/>
    <property type="molecule type" value="Genomic_DNA"/>
</dbReference>
<feature type="chain" id="PRO_5026962381" evidence="3">
    <location>
        <begin position="20"/>
        <end position="428"/>
    </location>
</feature>
<dbReference type="InterPro" id="IPR010131">
    <property type="entry name" value="MdtP/NodT-like"/>
</dbReference>
<dbReference type="AlphaFoldDB" id="A0A6M0IF96"/>
<feature type="coiled-coil region" evidence="2">
    <location>
        <begin position="343"/>
        <end position="370"/>
    </location>
</feature>
<evidence type="ECO:0000313" key="5">
    <source>
        <dbReference type="Proteomes" id="UP000477386"/>
    </source>
</evidence>
<gene>
    <name evidence="4" type="ORF">GK091_08645</name>
</gene>
<dbReference type="Gene3D" id="1.20.1600.10">
    <property type="entry name" value="Outer membrane efflux proteins (OEP)"/>
    <property type="match status" value="1"/>
</dbReference>
<proteinExistence type="inferred from homology"/>
<protein>
    <submittedName>
        <fullName evidence="4">TolC family protein</fullName>
    </submittedName>
</protein>
<dbReference type="PANTHER" id="PTHR30203">
    <property type="entry name" value="OUTER MEMBRANE CATION EFFLUX PROTEIN"/>
    <property type="match status" value="1"/>
</dbReference>
<evidence type="ECO:0000313" key="4">
    <source>
        <dbReference type="EMBL" id="NEU66946.1"/>
    </source>
</evidence>
<keyword evidence="2" id="KW-0175">Coiled coil</keyword>
<dbReference type="GO" id="GO:0015562">
    <property type="term" value="F:efflux transmembrane transporter activity"/>
    <property type="evidence" value="ECO:0007669"/>
    <property type="project" value="InterPro"/>
</dbReference>
<dbReference type="Proteomes" id="UP000477386">
    <property type="component" value="Unassembled WGS sequence"/>
</dbReference>